<evidence type="ECO:0000256" key="2">
    <source>
        <dbReference type="ARBA" id="ARBA00005940"/>
    </source>
</evidence>
<name>A0A133V5A5_9EURY</name>
<dbReference type="SUPFAM" id="SSF52317">
    <property type="entry name" value="Class I glutamine amidotransferase-like"/>
    <property type="match status" value="1"/>
</dbReference>
<dbReference type="InterPro" id="IPR013529">
    <property type="entry name" value="Glyco_hydro_42_N"/>
</dbReference>
<keyword evidence="6" id="KW-0862">Zinc</keyword>
<dbReference type="InterPro" id="IPR013738">
    <property type="entry name" value="Beta_galactosidase_Trimer"/>
</dbReference>
<dbReference type="Gene3D" id="3.20.20.80">
    <property type="entry name" value="Glycosidases"/>
    <property type="match status" value="1"/>
</dbReference>
<evidence type="ECO:0000259" key="9">
    <source>
        <dbReference type="Pfam" id="PF08532"/>
    </source>
</evidence>
<dbReference type="InterPro" id="IPR029062">
    <property type="entry name" value="Class_I_gatase-like"/>
</dbReference>
<dbReference type="SUPFAM" id="SSF51445">
    <property type="entry name" value="(Trans)glycosidases"/>
    <property type="match status" value="1"/>
</dbReference>
<proteinExistence type="inferred from homology"/>
<accession>A0A133V5A5</accession>
<keyword evidence="7" id="KW-0326">Glycosidase</keyword>
<evidence type="ECO:0000259" key="8">
    <source>
        <dbReference type="Pfam" id="PF02449"/>
    </source>
</evidence>
<dbReference type="Proteomes" id="UP000070344">
    <property type="component" value="Unassembled WGS sequence"/>
</dbReference>
<protein>
    <recommendedName>
        <fullName evidence="3">beta-galactosidase</fullName>
        <ecNumber evidence="3">3.2.1.23</ecNumber>
    </recommendedName>
</protein>
<evidence type="ECO:0000256" key="4">
    <source>
        <dbReference type="ARBA" id="ARBA00022723"/>
    </source>
</evidence>
<keyword evidence="4" id="KW-0479">Metal-binding</keyword>
<evidence type="ECO:0000313" key="11">
    <source>
        <dbReference type="Proteomes" id="UP000070344"/>
    </source>
</evidence>
<comment type="caution">
    <text evidence="10">The sequence shown here is derived from an EMBL/GenBank/DDBJ whole genome shotgun (WGS) entry which is preliminary data.</text>
</comment>
<dbReference type="GO" id="GO:0004565">
    <property type="term" value="F:beta-galactosidase activity"/>
    <property type="evidence" value="ECO:0007669"/>
    <property type="project" value="UniProtKB-EC"/>
</dbReference>
<feature type="domain" description="Beta-galactosidase trimerisation" evidence="9">
    <location>
        <begin position="438"/>
        <end position="592"/>
    </location>
</feature>
<organism evidence="10 11">
    <name type="scientific">candidate division MSBL1 archaeon SCGC-AAA259O05</name>
    <dbReference type="NCBI Taxonomy" id="1698271"/>
    <lineage>
        <taxon>Archaea</taxon>
        <taxon>Methanobacteriati</taxon>
        <taxon>Methanobacteriota</taxon>
        <taxon>candidate division MSBL1</taxon>
    </lineage>
</organism>
<dbReference type="EMBL" id="LHXV01000006">
    <property type="protein sequence ID" value="KXB01623.1"/>
    <property type="molecule type" value="Genomic_DNA"/>
</dbReference>
<comment type="similarity">
    <text evidence="2">Belongs to the glycosyl hydrolase 42 family.</text>
</comment>
<dbReference type="AlphaFoldDB" id="A0A133V5A5"/>
<evidence type="ECO:0000256" key="5">
    <source>
        <dbReference type="ARBA" id="ARBA00022801"/>
    </source>
</evidence>
<dbReference type="InterPro" id="IPR017853">
    <property type="entry name" value="GH"/>
</dbReference>
<reference evidence="10 11" key="1">
    <citation type="journal article" date="2016" name="Sci. Rep.">
        <title>Metabolic traits of an uncultured archaeal lineage -MSBL1- from brine pools of the Red Sea.</title>
        <authorList>
            <person name="Mwirichia R."/>
            <person name="Alam I."/>
            <person name="Rashid M."/>
            <person name="Vinu M."/>
            <person name="Ba-Alawi W."/>
            <person name="Anthony Kamau A."/>
            <person name="Kamanda Ngugi D."/>
            <person name="Goker M."/>
            <person name="Klenk H.P."/>
            <person name="Bajic V."/>
            <person name="Stingl U."/>
        </authorList>
    </citation>
    <scope>NUCLEOTIDE SEQUENCE [LARGE SCALE GENOMIC DNA]</scope>
    <source>
        <strain evidence="10">SCGC-AAA259O05</strain>
    </source>
</reference>
<dbReference type="PANTHER" id="PTHR36447">
    <property type="entry name" value="BETA-GALACTOSIDASE GANA"/>
    <property type="match status" value="1"/>
</dbReference>
<comment type="catalytic activity">
    <reaction evidence="1">
        <text>Hydrolysis of terminal non-reducing beta-D-galactose residues in beta-D-galactosides.</text>
        <dbReference type="EC" id="3.2.1.23"/>
    </reaction>
</comment>
<evidence type="ECO:0000256" key="3">
    <source>
        <dbReference type="ARBA" id="ARBA00012756"/>
    </source>
</evidence>
<dbReference type="EC" id="3.2.1.23" evidence="3"/>
<dbReference type="GO" id="GO:0005975">
    <property type="term" value="P:carbohydrate metabolic process"/>
    <property type="evidence" value="ECO:0007669"/>
    <property type="project" value="InterPro"/>
</dbReference>
<keyword evidence="5" id="KW-0378">Hydrolase</keyword>
<evidence type="ECO:0000256" key="7">
    <source>
        <dbReference type="ARBA" id="ARBA00023295"/>
    </source>
</evidence>
<dbReference type="InterPro" id="IPR003476">
    <property type="entry name" value="Glyco_hydro_42"/>
</dbReference>
<dbReference type="Pfam" id="PF08532">
    <property type="entry name" value="Glyco_hydro_42M"/>
    <property type="match status" value="1"/>
</dbReference>
<dbReference type="PANTHER" id="PTHR36447:SF2">
    <property type="entry name" value="BETA-GALACTOSIDASE YESZ"/>
    <property type="match status" value="1"/>
</dbReference>
<dbReference type="GO" id="GO:0046872">
    <property type="term" value="F:metal ion binding"/>
    <property type="evidence" value="ECO:0007669"/>
    <property type="project" value="UniProtKB-KW"/>
</dbReference>
<dbReference type="CDD" id="cd03143">
    <property type="entry name" value="A4_beta-galactosidase_middle_domain"/>
    <property type="match status" value="1"/>
</dbReference>
<evidence type="ECO:0000256" key="6">
    <source>
        <dbReference type="ARBA" id="ARBA00022833"/>
    </source>
</evidence>
<gene>
    <name evidence="10" type="ORF">AKJ41_00795</name>
</gene>
<dbReference type="Pfam" id="PF02449">
    <property type="entry name" value="Glyco_hydro_42"/>
    <property type="match status" value="1"/>
</dbReference>
<evidence type="ECO:0000313" key="10">
    <source>
        <dbReference type="EMBL" id="KXB01623.1"/>
    </source>
</evidence>
<dbReference type="GO" id="GO:0009341">
    <property type="term" value="C:beta-galactosidase complex"/>
    <property type="evidence" value="ECO:0007669"/>
    <property type="project" value="InterPro"/>
</dbReference>
<keyword evidence="11" id="KW-1185">Reference proteome</keyword>
<evidence type="ECO:0000256" key="1">
    <source>
        <dbReference type="ARBA" id="ARBA00001412"/>
    </source>
</evidence>
<sequence>MFAYGAQYYRPPNPPSKVWSKDFEQMSQLGFNTVKLWAMWNYTHPSKDEFDFSELDELVALGEKKNFNVVISLILENAPHWLSQEHPEARYESQDGVKVDLQARPNTPGGGWPGLCLNHKIVREHAERYMEALASRYAGNETVTSFDTWDEAFFEPNHYYPDKRFCYCEACSRDFRRWLRKRYHDLETLNENWEQRYTDWEQVAPPRYHGGYPRFLDWQRFRLENHQRWMKWRAETLRGASPDVTLRSHGIAGNLGGLVQNYNDDWESASTVEEWGTSSFPHWMDYPEIAEKIEDRIAAHQITLDVARGAAQGRRFWQTELEGGPVRSGNAGAPRGLTCGPFPDPGEMEIWNWNAIMSGAKGVLYWQYRPEMLGLESPGFGLVRRNGEMTDRTRVAERFAKLTTENPELESSKPVEGDIAIGLLPEAANFNYVAEGNTHQFSGTVQGIYKTLWAADYQIDFAKPHQFENYGTVYLPYPLLLEDETVREIKSFVKRGGTLITGGTPAVHKSNGRVFKEAPGAGLGRIVGASLLTSRPGGSESLELGKGKIAGKVRRDILECHEASMMGSWSDGGIGAVRNSYEKGETIVLGTLVGISCGEDQTNRSKNTFLRLLSDRGLVPVVESNRGIAKTRLHRYEEGFILYMTNESKNQKNIGIKLRKDLGNFKDSIGDVTYLESENMADADIVVDIDGRSGGALIFG</sequence>
<feature type="domain" description="Glycoside hydrolase family 42 N-terminal" evidence="8">
    <location>
        <begin position="9"/>
        <end position="394"/>
    </location>
</feature>
<dbReference type="Gene3D" id="3.40.50.880">
    <property type="match status" value="1"/>
</dbReference>